<evidence type="ECO:0000256" key="5">
    <source>
        <dbReference type="ARBA" id="ARBA00023186"/>
    </source>
</evidence>
<dbReference type="InterPro" id="IPR036714">
    <property type="entry name" value="SDH_sf"/>
</dbReference>
<evidence type="ECO:0000256" key="3">
    <source>
        <dbReference type="ARBA" id="ARBA00019418"/>
    </source>
</evidence>
<dbReference type="OrthoDB" id="9180899at2"/>
<evidence type="ECO:0000256" key="2">
    <source>
        <dbReference type="ARBA" id="ARBA00008571"/>
    </source>
</evidence>
<protein>
    <recommendedName>
        <fullName evidence="3">FAD assembly factor SdhE</fullName>
    </recommendedName>
</protein>
<dbReference type="GO" id="GO:0006105">
    <property type="term" value="P:succinate metabolic process"/>
    <property type="evidence" value="ECO:0007669"/>
    <property type="project" value="TreeGrafter"/>
</dbReference>
<sequence length="88" mass="10403">MVSDEELNRMRWAARRGMLELDLVLEPFVQACYRDLDEADRARFQELMLCEDQDLFAWFLRREQPADGELAVIVRKILDFALAPAEDR</sequence>
<dbReference type="Proteomes" id="UP000265509">
    <property type="component" value="Unassembled WGS sequence"/>
</dbReference>
<evidence type="ECO:0000313" key="6">
    <source>
        <dbReference type="EMBL" id="RLQ21569.1"/>
    </source>
</evidence>
<keyword evidence="5" id="KW-0143">Chaperone</keyword>
<comment type="caution">
    <text evidence="6">The sequence shown here is derived from an EMBL/GenBank/DDBJ whole genome shotgun (WGS) entry which is preliminary data.</text>
</comment>
<dbReference type="InterPro" id="IPR005631">
    <property type="entry name" value="SDH"/>
</dbReference>
<dbReference type="EMBL" id="QRAN01000012">
    <property type="protein sequence ID" value="RLQ21569.1"/>
    <property type="molecule type" value="Genomic_DNA"/>
</dbReference>
<name>A0A3L7DY61_9GAMM</name>
<dbReference type="AlphaFoldDB" id="A0A3L7DY61"/>
<comment type="similarity">
    <text evidence="2">Belongs to the SdhE FAD assembly factor family.</text>
</comment>
<organism evidence="6 7">
    <name type="scientific">Seongchinamella sediminis</name>
    <dbReference type="NCBI Taxonomy" id="2283635"/>
    <lineage>
        <taxon>Bacteria</taxon>
        <taxon>Pseudomonadati</taxon>
        <taxon>Pseudomonadota</taxon>
        <taxon>Gammaproteobacteria</taxon>
        <taxon>Cellvibrionales</taxon>
        <taxon>Halieaceae</taxon>
        <taxon>Seongchinamella</taxon>
    </lineage>
</organism>
<dbReference type="PANTHER" id="PTHR39585">
    <property type="entry name" value="FAD ASSEMBLY FACTOR SDHE"/>
    <property type="match status" value="1"/>
</dbReference>
<evidence type="ECO:0000256" key="4">
    <source>
        <dbReference type="ARBA" id="ARBA00022490"/>
    </source>
</evidence>
<keyword evidence="4" id="KW-0963">Cytoplasm</keyword>
<proteinExistence type="inferred from homology"/>
<dbReference type="InterPro" id="IPR050531">
    <property type="entry name" value="SdhE_FAD_assembly_factor"/>
</dbReference>
<dbReference type="Pfam" id="PF03937">
    <property type="entry name" value="Sdh5"/>
    <property type="match status" value="1"/>
</dbReference>
<accession>A0A3L7DY61</accession>
<dbReference type="SUPFAM" id="SSF109910">
    <property type="entry name" value="YgfY-like"/>
    <property type="match status" value="1"/>
</dbReference>
<keyword evidence="7" id="KW-1185">Reference proteome</keyword>
<gene>
    <name evidence="6" type="ORF">DWB85_12070</name>
</gene>
<evidence type="ECO:0000256" key="1">
    <source>
        <dbReference type="ARBA" id="ARBA00004496"/>
    </source>
</evidence>
<dbReference type="Gene3D" id="1.10.150.250">
    <property type="entry name" value="Flavinator of succinate dehydrogenase"/>
    <property type="match status" value="1"/>
</dbReference>
<evidence type="ECO:0000313" key="7">
    <source>
        <dbReference type="Proteomes" id="UP000265509"/>
    </source>
</evidence>
<dbReference type="PANTHER" id="PTHR39585:SF1">
    <property type="entry name" value="FAD ASSEMBLY FACTOR SDHE"/>
    <property type="match status" value="1"/>
</dbReference>
<comment type="subcellular location">
    <subcellularLocation>
        <location evidence="1">Cytoplasm</location>
    </subcellularLocation>
</comment>
<reference evidence="6 7" key="1">
    <citation type="submission" date="2018-07" db="EMBL/GenBank/DDBJ databases">
        <title>Halioglobus sp. genome submission.</title>
        <authorList>
            <person name="Ye M.-Q."/>
            <person name="Du Z.-J."/>
        </authorList>
    </citation>
    <scope>NUCLEOTIDE SEQUENCE [LARGE SCALE GENOMIC DNA]</scope>
    <source>
        <strain evidence="6 7">U0301</strain>
    </source>
</reference>
<dbReference type="GO" id="GO:0005737">
    <property type="term" value="C:cytoplasm"/>
    <property type="evidence" value="ECO:0007669"/>
    <property type="project" value="UniProtKB-SubCell"/>
</dbReference>